<dbReference type="Gene3D" id="1.10.260.40">
    <property type="entry name" value="lambda repressor-like DNA-binding domains"/>
    <property type="match status" value="1"/>
</dbReference>
<proteinExistence type="predicted"/>
<reference evidence="3 4" key="1">
    <citation type="submission" date="2018-08" db="EMBL/GenBank/DDBJ databases">
        <title>Henriciella mobilis sp. nov., isolated from seawater.</title>
        <authorList>
            <person name="Cheng H."/>
            <person name="Wu Y.-H."/>
            <person name="Xu X.-W."/>
            <person name="Guo L.-L."/>
        </authorList>
    </citation>
    <scope>NUCLEOTIDE SEQUENCE [LARGE SCALE GENOMIC DNA]</scope>
    <source>
        <strain evidence="3 4">CCUG66934</strain>
    </source>
</reference>
<keyword evidence="4" id="KW-1185">Reference proteome</keyword>
<dbReference type="OrthoDB" id="9797172at2"/>
<dbReference type="Pfam" id="PF01381">
    <property type="entry name" value="HTH_3"/>
    <property type="match status" value="1"/>
</dbReference>
<dbReference type="AlphaFoldDB" id="A0A399R8Y7"/>
<gene>
    <name evidence="3" type="ORF">D1224_00495</name>
</gene>
<dbReference type="RefSeq" id="WP_119377985.1">
    <property type="nucleotide sequence ID" value="NZ_QWGB01000003.1"/>
</dbReference>
<organism evidence="3 4">
    <name type="scientific">Henriciella barbarensis</name>
    <dbReference type="NCBI Taxonomy" id="86342"/>
    <lineage>
        <taxon>Bacteria</taxon>
        <taxon>Pseudomonadati</taxon>
        <taxon>Pseudomonadota</taxon>
        <taxon>Alphaproteobacteria</taxon>
        <taxon>Hyphomonadales</taxon>
        <taxon>Hyphomonadaceae</taxon>
        <taxon>Henriciella</taxon>
    </lineage>
</organism>
<evidence type="ECO:0000256" key="1">
    <source>
        <dbReference type="ARBA" id="ARBA00023125"/>
    </source>
</evidence>
<evidence type="ECO:0000313" key="3">
    <source>
        <dbReference type="EMBL" id="RIJ26132.1"/>
    </source>
</evidence>
<dbReference type="SMART" id="SM00530">
    <property type="entry name" value="HTH_XRE"/>
    <property type="match status" value="1"/>
</dbReference>
<dbReference type="Proteomes" id="UP000265431">
    <property type="component" value="Unassembled WGS sequence"/>
</dbReference>
<dbReference type="CDD" id="cd00093">
    <property type="entry name" value="HTH_XRE"/>
    <property type="match status" value="1"/>
</dbReference>
<dbReference type="PROSITE" id="PS50943">
    <property type="entry name" value="HTH_CROC1"/>
    <property type="match status" value="1"/>
</dbReference>
<name>A0A399R8Y7_9PROT</name>
<sequence>MSTVLTASPRKVSDADRGIGQLVRQARRRVGMTLDDLAKQLGLSYQQVHKYENGTNRISAGTLAAIANLLAVPIDHLFPDEVLLGGTDGGDSEIDRMRSEVSRVTRTIDDPKKLEAIITILKTF</sequence>
<dbReference type="PANTHER" id="PTHR46558">
    <property type="entry name" value="TRACRIPTIONAL REGULATORY PROTEIN-RELATED-RELATED"/>
    <property type="match status" value="1"/>
</dbReference>
<evidence type="ECO:0000259" key="2">
    <source>
        <dbReference type="PROSITE" id="PS50943"/>
    </source>
</evidence>
<evidence type="ECO:0000313" key="4">
    <source>
        <dbReference type="Proteomes" id="UP000265431"/>
    </source>
</evidence>
<dbReference type="InterPro" id="IPR001387">
    <property type="entry name" value="Cro/C1-type_HTH"/>
</dbReference>
<accession>A0A399R8Y7</accession>
<dbReference type="InterPro" id="IPR010982">
    <property type="entry name" value="Lambda_DNA-bd_dom_sf"/>
</dbReference>
<dbReference type="GO" id="GO:0003677">
    <property type="term" value="F:DNA binding"/>
    <property type="evidence" value="ECO:0007669"/>
    <property type="project" value="UniProtKB-KW"/>
</dbReference>
<feature type="domain" description="HTH cro/C1-type" evidence="2">
    <location>
        <begin position="23"/>
        <end position="77"/>
    </location>
</feature>
<dbReference type="PANTHER" id="PTHR46558:SF4">
    <property type="entry name" value="DNA-BIDING PHAGE PROTEIN"/>
    <property type="match status" value="1"/>
</dbReference>
<keyword evidence="1" id="KW-0238">DNA-binding</keyword>
<protein>
    <submittedName>
        <fullName evidence="3">XRE family transcriptional regulator</fullName>
    </submittedName>
</protein>
<dbReference type="EMBL" id="QWGB01000003">
    <property type="protein sequence ID" value="RIJ26132.1"/>
    <property type="molecule type" value="Genomic_DNA"/>
</dbReference>
<comment type="caution">
    <text evidence="3">The sequence shown here is derived from an EMBL/GenBank/DDBJ whole genome shotgun (WGS) entry which is preliminary data.</text>
</comment>
<dbReference type="SUPFAM" id="SSF47413">
    <property type="entry name" value="lambda repressor-like DNA-binding domains"/>
    <property type="match status" value="1"/>
</dbReference>